<dbReference type="InterPro" id="IPR044666">
    <property type="entry name" value="Cyclophilin_A-like"/>
</dbReference>
<organism evidence="3 4">
    <name type="scientific">Candidatus Roizmanbacteria bacterium RIFCSPLOWO2_02_FULL_36_11</name>
    <dbReference type="NCBI Taxonomy" id="1802071"/>
    <lineage>
        <taxon>Bacteria</taxon>
        <taxon>Candidatus Roizmaniibacteriota</taxon>
    </lineage>
</organism>
<dbReference type="AlphaFoldDB" id="A0A1F7JGP9"/>
<dbReference type="EMBL" id="MGAV01000013">
    <property type="protein sequence ID" value="OGK54788.1"/>
    <property type="molecule type" value="Genomic_DNA"/>
</dbReference>
<protein>
    <recommendedName>
        <fullName evidence="1">Peptidyl-prolyl cis-trans isomerase</fullName>
        <shortName evidence="1">PPIase</shortName>
        <ecNumber evidence="1">5.2.1.8</ecNumber>
    </recommendedName>
</protein>
<accession>A0A1F7JGP9</accession>
<dbReference type="GO" id="GO:0003755">
    <property type="term" value="F:peptidyl-prolyl cis-trans isomerase activity"/>
    <property type="evidence" value="ECO:0007669"/>
    <property type="project" value="UniProtKB-UniRule"/>
</dbReference>
<comment type="catalytic activity">
    <reaction evidence="1">
        <text>[protein]-peptidylproline (omega=180) = [protein]-peptidylproline (omega=0)</text>
        <dbReference type="Rhea" id="RHEA:16237"/>
        <dbReference type="Rhea" id="RHEA-COMP:10747"/>
        <dbReference type="Rhea" id="RHEA-COMP:10748"/>
        <dbReference type="ChEBI" id="CHEBI:83833"/>
        <dbReference type="ChEBI" id="CHEBI:83834"/>
        <dbReference type="EC" id="5.2.1.8"/>
    </reaction>
</comment>
<name>A0A1F7JGP9_9BACT</name>
<dbReference type="InterPro" id="IPR020892">
    <property type="entry name" value="Cyclophilin-type_PPIase_CS"/>
</dbReference>
<comment type="similarity">
    <text evidence="1">Belongs to the cyclophilin-type PPIase family.</text>
</comment>
<evidence type="ECO:0000256" key="1">
    <source>
        <dbReference type="RuleBase" id="RU363019"/>
    </source>
</evidence>
<dbReference type="Proteomes" id="UP000177418">
    <property type="component" value="Unassembled WGS sequence"/>
</dbReference>
<dbReference type="CDD" id="cd00317">
    <property type="entry name" value="cyclophilin"/>
    <property type="match status" value="1"/>
</dbReference>
<dbReference type="PROSITE" id="PS00170">
    <property type="entry name" value="CSA_PPIASE_1"/>
    <property type="match status" value="1"/>
</dbReference>
<dbReference type="Gene3D" id="2.40.100.10">
    <property type="entry name" value="Cyclophilin-like"/>
    <property type="match status" value="1"/>
</dbReference>
<dbReference type="PROSITE" id="PS50072">
    <property type="entry name" value="CSA_PPIASE_2"/>
    <property type="match status" value="1"/>
</dbReference>
<gene>
    <name evidence="3" type="ORF">A3H78_05850</name>
</gene>
<reference evidence="3 4" key="1">
    <citation type="journal article" date="2016" name="Nat. Commun.">
        <title>Thousands of microbial genomes shed light on interconnected biogeochemical processes in an aquifer system.</title>
        <authorList>
            <person name="Anantharaman K."/>
            <person name="Brown C.T."/>
            <person name="Hug L.A."/>
            <person name="Sharon I."/>
            <person name="Castelle C.J."/>
            <person name="Probst A.J."/>
            <person name="Thomas B.C."/>
            <person name="Singh A."/>
            <person name="Wilkins M.J."/>
            <person name="Karaoz U."/>
            <person name="Brodie E.L."/>
            <person name="Williams K.H."/>
            <person name="Hubbard S.S."/>
            <person name="Banfield J.F."/>
        </authorList>
    </citation>
    <scope>NUCLEOTIDE SEQUENCE [LARGE SCALE GENOMIC DNA]</scope>
</reference>
<dbReference type="InterPro" id="IPR029000">
    <property type="entry name" value="Cyclophilin-like_dom_sf"/>
</dbReference>
<dbReference type="GO" id="GO:0006457">
    <property type="term" value="P:protein folding"/>
    <property type="evidence" value="ECO:0007669"/>
    <property type="project" value="InterPro"/>
</dbReference>
<dbReference type="InterPro" id="IPR002130">
    <property type="entry name" value="Cyclophilin-type_PPIase_dom"/>
</dbReference>
<dbReference type="PANTHER" id="PTHR45625">
    <property type="entry name" value="PEPTIDYL-PROLYL CIS-TRANS ISOMERASE-RELATED"/>
    <property type="match status" value="1"/>
</dbReference>
<comment type="caution">
    <text evidence="3">The sequence shown here is derived from an EMBL/GenBank/DDBJ whole genome shotgun (WGS) entry which is preliminary data.</text>
</comment>
<dbReference type="Pfam" id="PF00160">
    <property type="entry name" value="Pro_isomerase"/>
    <property type="match status" value="1"/>
</dbReference>
<keyword evidence="1 3" id="KW-0413">Isomerase</keyword>
<comment type="function">
    <text evidence="1">PPIases accelerate the folding of proteins. It catalyzes the cis-trans isomerization of proline imidic peptide bonds in oligopeptides.</text>
</comment>
<dbReference type="PANTHER" id="PTHR45625:SF16">
    <property type="entry name" value="PEPTIDYL-PROLYL CIS-TRANS ISOMERASE"/>
    <property type="match status" value="1"/>
</dbReference>
<keyword evidence="1" id="KW-0697">Rotamase</keyword>
<feature type="domain" description="PPIase cyclophilin-type" evidence="2">
    <location>
        <begin position="18"/>
        <end position="161"/>
    </location>
</feature>
<sequence>MTIDKNKKYSAVLKTTEGDITIDLNADKTLITVNNFVTLARKNFYNSTVFHRVIKGFMIQGGDPKGDGSGGPGYRFDDEPFDGSYTRGTVAMANGGPNTNGSQFFIMQKDRDLPKDYVIFGKVVSGIEIVDKIAEAPVKQNPNMDEISIPLNPVKVVSVQVNEK</sequence>
<dbReference type="EC" id="5.2.1.8" evidence="1"/>
<dbReference type="PRINTS" id="PR00153">
    <property type="entry name" value="CSAPPISMRASE"/>
</dbReference>
<dbReference type="SUPFAM" id="SSF50891">
    <property type="entry name" value="Cyclophilin-like"/>
    <property type="match status" value="1"/>
</dbReference>
<evidence type="ECO:0000259" key="2">
    <source>
        <dbReference type="PROSITE" id="PS50072"/>
    </source>
</evidence>
<proteinExistence type="inferred from homology"/>
<evidence type="ECO:0000313" key="4">
    <source>
        <dbReference type="Proteomes" id="UP000177418"/>
    </source>
</evidence>
<evidence type="ECO:0000313" key="3">
    <source>
        <dbReference type="EMBL" id="OGK54788.1"/>
    </source>
</evidence>